<evidence type="ECO:0000313" key="4">
    <source>
        <dbReference type="EMBL" id="MED6246478.1"/>
    </source>
</evidence>
<dbReference type="Gene3D" id="2.60.40.10">
    <property type="entry name" value="Immunoglobulins"/>
    <property type="match status" value="1"/>
</dbReference>
<dbReference type="Pfam" id="PF07686">
    <property type="entry name" value="V-set"/>
    <property type="match status" value="1"/>
</dbReference>
<evidence type="ECO:0000259" key="3">
    <source>
        <dbReference type="PROSITE" id="PS50835"/>
    </source>
</evidence>
<keyword evidence="2" id="KW-0472">Membrane</keyword>
<evidence type="ECO:0000256" key="1">
    <source>
        <dbReference type="SAM" id="MobiDB-lite"/>
    </source>
</evidence>
<accession>A0ABU7B9Z6</accession>
<feature type="region of interest" description="Disordered" evidence="1">
    <location>
        <begin position="268"/>
        <end position="304"/>
    </location>
</feature>
<dbReference type="EMBL" id="JAHUTI010043181">
    <property type="protein sequence ID" value="MED6246478.1"/>
    <property type="molecule type" value="Genomic_DNA"/>
</dbReference>
<sequence>MKCSIQPANQQLPLLQWKHLCHLFNQQKPASLSFISSSASIMDGRQTMLFFVLGLIFSHNCLSELVLEVTAKPGENITLYCDCKASTGVFVTWFFRNCSHENQPVYVVTLVDQLKREPKFPRLKFVKNDSSESHDLLVMNATNSDVGFYYCGTEEVKVKMDNDKKIFRNDIYKYGNITTRLILNTCGPHSDFNKTVEDCSACWKLFFLMCPAVFLFTVLFSSLMFHLLCHKTGKENQDDGNEPEQKRHMEESQDENICYAALEINHPSKRTKKRMIRSSDFRTHTTVKYASNKDSHSPCRSDPT</sequence>
<dbReference type="PROSITE" id="PS50835">
    <property type="entry name" value="IG_LIKE"/>
    <property type="match status" value="1"/>
</dbReference>
<name>A0ABU7B9Z6_9TELE</name>
<organism evidence="4 5">
    <name type="scientific">Ataeniobius toweri</name>
    <dbReference type="NCBI Taxonomy" id="208326"/>
    <lineage>
        <taxon>Eukaryota</taxon>
        <taxon>Metazoa</taxon>
        <taxon>Chordata</taxon>
        <taxon>Craniata</taxon>
        <taxon>Vertebrata</taxon>
        <taxon>Euteleostomi</taxon>
        <taxon>Actinopterygii</taxon>
        <taxon>Neopterygii</taxon>
        <taxon>Teleostei</taxon>
        <taxon>Neoteleostei</taxon>
        <taxon>Acanthomorphata</taxon>
        <taxon>Ovalentaria</taxon>
        <taxon>Atherinomorphae</taxon>
        <taxon>Cyprinodontiformes</taxon>
        <taxon>Goodeidae</taxon>
        <taxon>Ataeniobius</taxon>
    </lineage>
</organism>
<keyword evidence="5" id="KW-1185">Reference proteome</keyword>
<keyword evidence="2" id="KW-0812">Transmembrane</keyword>
<dbReference type="InterPro" id="IPR013106">
    <property type="entry name" value="Ig_V-set"/>
</dbReference>
<proteinExistence type="predicted"/>
<dbReference type="InterPro" id="IPR007110">
    <property type="entry name" value="Ig-like_dom"/>
</dbReference>
<keyword evidence="2" id="KW-1133">Transmembrane helix</keyword>
<feature type="domain" description="Ig-like" evidence="3">
    <location>
        <begin position="63"/>
        <end position="167"/>
    </location>
</feature>
<dbReference type="SUPFAM" id="SSF48726">
    <property type="entry name" value="Immunoglobulin"/>
    <property type="match status" value="1"/>
</dbReference>
<dbReference type="Proteomes" id="UP001345963">
    <property type="component" value="Unassembled WGS sequence"/>
</dbReference>
<protein>
    <recommendedName>
        <fullName evidence="3">Ig-like domain-containing protein</fullName>
    </recommendedName>
</protein>
<evidence type="ECO:0000313" key="5">
    <source>
        <dbReference type="Proteomes" id="UP001345963"/>
    </source>
</evidence>
<feature type="compositionally biased region" description="Basic and acidic residues" evidence="1">
    <location>
        <begin position="291"/>
        <end position="304"/>
    </location>
</feature>
<gene>
    <name evidence="4" type="ORF">ATANTOWER_018511</name>
</gene>
<evidence type="ECO:0000256" key="2">
    <source>
        <dbReference type="SAM" id="Phobius"/>
    </source>
</evidence>
<dbReference type="InterPro" id="IPR036179">
    <property type="entry name" value="Ig-like_dom_sf"/>
</dbReference>
<comment type="caution">
    <text evidence="4">The sequence shown here is derived from an EMBL/GenBank/DDBJ whole genome shotgun (WGS) entry which is preliminary data.</text>
</comment>
<feature type="transmembrane region" description="Helical" evidence="2">
    <location>
        <begin position="205"/>
        <end position="228"/>
    </location>
</feature>
<dbReference type="InterPro" id="IPR013783">
    <property type="entry name" value="Ig-like_fold"/>
</dbReference>
<reference evidence="4 5" key="1">
    <citation type="submission" date="2021-07" db="EMBL/GenBank/DDBJ databases">
        <authorList>
            <person name="Palmer J.M."/>
        </authorList>
    </citation>
    <scope>NUCLEOTIDE SEQUENCE [LARGE SCALE GENOMIC DNA]</scope>
    <source>
        <strain evidence="4 5">AT_MEX2019</strain>
        <tissue evidence="4">Muscle</tissue>
    </source>
</reference>